<feature type="compositionally biased region" description="Basic and acidic residues" evidence="1">
    <location>
        <begin position="341"/>
        <end position="356"/>
    </location>
</feature>
<name>A0ABD2VXF1_9HYME</name>
<evidence type="ECO:0000313" key="3">
    <source>
        <dbReference type="EMBL" id="KAL3385303.1"/>
    </source>
</evidence>
<dbReference type="InterPro" id="IPR029064">
    <property type="entry name" value="Ribosomal_eL30-like_sf"/>
</dbReference>
<dbReference type="Pfam" id="PF01248">
    <property type="entry name" value="Ribosomal_L7Ae"/>
    <property type="match status" value="1"/>
</dbReference>
<feature type="domain" description="Ribosomal protein eL8/eL30/eS12/Gadd45" evidence="2">
    <location>
        <begin position="106"/>
        <end position="157"/>
    </location>
</feature>
<feature type="region of interest" description="Disordered" evidence="1">
    <location>
        <begin position="314"/>
        <end position="403"/>
    </location>
</feature>
<proteinExistence type="predicted"/>
<dbReference type="Proteomes" id="UP001627154">
    <property type="component" value="Unassembled WGS sequence"/>
</dbReference>
<feature type="compositionally biased region" description="Basic residues" evidence="1">
    <location>
        <begin position="390"/>
        <end position="403"/>
    </location>
</feature>
<dbReference type="PANTHER" id="PTHR46948">
    <property type="entry name" value="RIBONUCLEASE P PROTEIN SUBUNIT P38"/>
    <property type="match status" value="1"/>
</dbReference>
<comment type="caution">
    <text evidence="3">The sequence shown here is derived from an EMBL/GenBank/DDBJ whole genome shotgun (WGS) entry which is preliminary data.</text>
</comment>
<dbReference type="AlphaFoldDB" id="A0ABD2VXF1"/>
<accession>A0ABD2VXF1</accession>
<feature type="compositionally biased region" description="Polar residues" evidence="1">
    <location>
        <begin position="325"/>
        <end position="337"/>
    </location>
</feature>
<gene>
    <name evidence="3" type="ORF">TKK_019082</name>
</gene>
<dbReference type="Gene3D" id="3.30.1330.30">
    <property type="match status" value="1"/>
</dbReference>
<feature type="compositionally biased region" description="Low complexity" evidence="1">
    <location>
        <begin position="361"/>
        <end position="373"/>
    </location>
</feature>
<organism evidence="3 4">
    <name type="scientific">Trichogramma kaykai</name>
    <dbReference type="NCBI Taxonomy" id="54128"/>
    <lineage>
        <taxon>Eukaryota</taxon>
        <taxon>Metazoa</taxon>
        <taxon>Ecdysozoa</taxon>
        <taxon>Arthropoda</taxon>
        <taxon>Hexapoda</taxon>
        <taxon>Insecta</taxon>
        <taxon>Pterygota</taxon>
        <taxon>Neoptera</taxon>
        <taxon>Endopterygota</taxon>
        <taxon>Hymenoptera</taxon>
        <taxon>Apocrita</taxon>
        <taxon>Proctotrupomorpha</taxon>
        <taxon>Chalcidoidea</taxon>
        <taxon>Trichogrammatidae</taxon>
        <taxon>Trichogramma</taxon>
    </lineage>
</organism>
<evidence type="ECO:0000313" key="4">
    <source>
        <dbReference type="Proteomes" id="UP001627154"/>
    </source>
</evidence>
<keyword evidence="4" id="KW-1185">Reference proteome</keyword>
<dbReference type="InterPro" id="IPR004038">
    <property type="entry name" value="Ribosomal_eL8/eL30/eS12/Gad45"/>
</dbReference>
<sequence length="403" mass="46108">MATLNQQKKLQKQKKNGTQKPGKKAAGFKNILAKPTEQFWPVLEDHQEISEIETLCKSLLPQLKLSKVSKKALSKKRKLQKKEMKEESSNEMEIDDISNSIEKSLQSVVFGINEVAKLLEKQESCCVVIDSTIDNYFMIQHLVIMCENQTIPVIMAPILKKVTNDLLGFACAAMAFKKNQSQNELFSEFIPVVQKMYKKLKNEKVSSKEVFKLNAANIENKNESNIIKKSIFDYKYESESESGSGSDKSSDPDTSEFSYLYIYNQNYDQIIADLHAKVNSQDFSSSDELDQWSDDSDEPKLKCVKEFGEYIKFSDTNDSEEEPSKTQTSKGNDNRYFTIQKDNDKSKVSKNIDQKRKIGNSSQSVDQTTSSVSYEPLKVKRVKKNENRPNRTKKCLKKCSKFK</sequence>
<dbReference type="PANTHER" id="PTHR46948:SF1">
    <property type="entry name" value="RIBONUCLEASE P PROTEIN SUBUNIT P38"/>
    <property type="match status" value="1"/>
</dbReference>
<evidence type="ECO:0000256" key="1">
    <source>
        <dbReference type="SAM" id="MobiDB-lite"/>
    </source>
</evidence>
<feature type="compositionally biased region" description="Basic residues" evidence="1">
    <location>
        <begin position="9"/>
        <end position="23"/>
    </location>
</feature>
<evidence type="ECO:0000259" key="2">
    <source>
        <dbReference type="Pfam" id="PF01248"/>
    </source>
</evidence>
<feature type="region of interest" description="Disordered" evidence="1">
    <location>
        <begin position="1"/>
        <end position="28"/>
    </location>
</feature>
<dbReference type="EMBL" id="JBJJXI010000158">
    <property type="protein sequence ID" value="KAL3385303.1"/>
    <property type="molecule type" value="Genomic_DNA"/>
</dbReference>
<dbReference type="InterPro" id="IPR042848">
    <property type="entry name" value="Rpp38"/>
</dbReference>
<protein>
    <recommendedName>
        <fullName evidence="2">Ribosomal protein eL8/eL30/eS12/Gadd45 domain-containing protein</fullName>
    </recommendedName>
</protein>
<dbReference type="SUPFAM" id="SSF55315">
    <property type="entry name" value="L30e-like"/>
    <property type="match status" value="1"/>
</dbReference>
<reference evidence="3 4" key="1">
    <citation type="journal article" date="2024" name="bioRxiv">
        <title>A reference genome for Trichogramma kaykai: A tiny desert-dwelling parasitoid wasp with competing sex-ratio distorters.</title>
        <authorList>
            <person name="Culotta J."/>
            <person name="Lindsey A.R."/>
        </authorList>
    </citation>
    <scope>NUCLEOTIDE SEQUENCE [LARGE SCALE GENOMIC DNA]</scope>
    <source>
        <strain evidence="3 4">KSX58</strain>
    </source>
</reference>